<feature type="transmembrane region" description="Helical" evidence="7">
    <location>
        <begin position="57"/>
        <end position="78"/>
    </location>
</feature>
<keyword evidence="12" id="KW-1185">Reference proteome</keyword>
<dbReference type="EMBL" id="AMQM01004216">
    <property type="status" value="NOT_ANNOTATED_CDS"/>
    <property type="molecule type" value="Genomic_DNA"/>
</dbReference>
<dbReference type="RefSeq" id="XP_009017355.1">
    <property type="nucleotide sequence ID" value="XM_009019107.1"/>
</dbReference>
<feature type="region of interest" description="Disordered" evidence="8">
    <location>
        <begin position="394"/>
        <end position="415"/>
    </location>
</feature>
<dbReference type="STRING" id="6412.T1FT83"/>
<evidence type="ECO:0000256" key="7">
    <source>
        <dbReference type="RuleBase" id="RU079119"/>
    </source>
</evidence>
<evidence type="ECO:0000256" key="8">
    <source>
        <dbReference type="SAM" id="MobiDB-lite"/>
    </source>
</evidence>
<dbReference type="PANTHER" id="PTHR12246">
    <property type="entry name" value="PALMITOYLTRANSFERASE ZDHHC16"/>
    <property type="match status" value="1"/>
</dbReference>
<feature type="transmembrane region" description="Helical" evidence="7">
    <location>
        <begin position="27"/>
        <end position="45"/>
    </location>
</feature>
<reference evidence="12" key="1">
    <citation type="submission" date="2012-12" db="EMBL/GenBank/DDBJ databases">
        <authorList>
            <person name="Hellsten U."/>
            <person name="Grimwood J."/>
            <person name="Chapman J.A."/>
            <person name="Shapiro H."/>
            <person name="Aerts A."/>
            <person name="Otillar R.P."/>
            <person name="Terry A.Y."/>
            <person name="Boore J.L."/>
            <person name="Simakov O."/>
            <person name="Marletaz F."/>
            <person name="Cho S.-J."/>
            <person name="Edsinger-Gonzales E."/>
            <person name="Havlak P."/>
            <person name="Kuo D.-H."/>
            <person name="Larsson T."/>
            <person name="Lv J."/>
            <person name="Arendt D."/>
            <person name="Savage R."/>
            <person name="Osoegawa K."/>
            <person name="de Jong P."/>
            <person name="Lindberg D.R."/>
            <person name="Seaver E.C."/>
            <person name="Weisblat D.A."/>
            <person name="Putnam N.H."/>
            <person name="Grigoriev I.V."/>
            <person name="Rokhsar D.S."/>
        </authorList>
    </citation>
    <scope>NUCLEOTIDE SEQUENCE</scope>
</reference>
<accession>T1FT83</accession>
<evidence type="ECO:0000256" key="6">
    <source>
        <dbReference type="ARBA" id="ARBA00023315"/>
    </source>
</evidence>
<keyword evidence="4 7" id="KW-1133">Transmembrane helix</keyword>
<name>T1FT83_HELRO</name>
<keyword evidence="5 7" id="KW-0472">Membrane</keyword>
<comment type="similarity">
    <text evidence="7">Belongs to the DHHC palmitoyltransferase family.</text>
</comment>
<feature type="transmembrane region" description="Helical" evidence="7">
    <location>
        <begin position="149"/>
        <end position="168"/>
    </location>
</feature>
<dbReference type="GO" id="GO:0005794">
    <property type="term" value="C:Golgi apparatus"/>
    <property type="evidence" value="ECO:0000318"/>
    <property type="project" value="GO_Central"/>
</dbReference>
<dbReference type="Pfam" id="PF01529">
    <property type="entry name" value="DHHC"/>
    <property type="match status" value="1"/>
</dbReference>
<comment type="subcellular location">
    <subcellularLocation>
        <location evidence="1">Membrane</location>
        <topology evidence="1">Multi-pass membrane protein</topology>
    </subcellularLocation>
</comment>
<evidence type="ECO:0000256" key="3">
    <source>
        <dbReference type="ARBA" id="ARBA00022692"/>
    </source>
</evidence>
<evidence type="ECO:0000259" key="9">
    <source>
        <dbReference type="Pfam" id="PF01529"/>
    </source>
</evidence>
<dbReference type="InParanoid" id="T1FT83"/>
<dbReference type="InterPro" id="IPR039859">
    <property type="entry name" value="PFA4/ZDH16/20/ERF2-like"/>
</dbReference>
<evidence type="ECO:0000313" key="11">
    <source>
        <dbReference type="EnsemblMetazoa" id="HelroP191722"/>
    </source>
</evidence>
<dbReference type="FunCoup" id="T1FT83">
    <property type="interactions" value="1760"/>
</dbReference>
<dbReference type="GO" id="GO:0016020">
    <property type="term" value="C:membrane"/>
    <property type="evidence" value="ECO:0007669"/>
    <property type="project" value="UniProtKB-SubCell"/>
</dbReference>
<dbReference type="KEGG" id="hro:HELRODRAFT_191722"/>
<organism evidence="11 12">
    <name type="scientific">Helobdella robusta</name>
    <name type="common">Californian leech</name>
    <dbReference type="NCBI Taxonomy" id="6412"/>
    <lineage>
        <taxon>Eukaryota</taxon>
        <taxon>Metazoa</taxon>
        <taxon>Spiralia</taxon>
        <taxon>Lophotrochozoa</taxon>
        <taxon>Annelida</taxon>
        <taxon>Clitellata</taxon>
        <taxon>Hirudinea</taxon>
        <taxon>Rhynchobdellida</taxon>
        <taxon>Glossiphoniidae</taxon>
        <taxon>Helobdella</taxon>
    </lineage>
</organism>
<dbReference type="OMA" id="GCIHAAI"/>
<reference evidence="11" key="3">
    <citation type="submission" date="2015-06" db="UniProtKB">
        <authorList>
            <consortium name="EnsemblMetazoa"/>
        </authorList>
    </citation>
    <scope>IDENTIFICATION</scope>
</reference>
<evidence type="ECO:0000313" key="10">
    <source>
        <dbReference type="EMBL" id="ESO04776.1"/>
    </source>
</evidence>
<keyword evidence="2 7" id="KW-0808">Transferase</keyword>
<dbReference type="EMBL" id="KB096457">
    <property type="protein sequence ID" value="ESO04776.1"/>
    <property type="molecule type" value="Genomic_DNA"/>
</dbReference>
<dbReference type="EnsemblMetazoa" id="HelroT191722">
    <property type="protein sequence ID" value="HelroP191722"/>
    <property type="gene ID" value="HelroG191722"/>
</dbReference>
<proteinExistence type="inferred from homology"/>
<dbReference type="GeneID" id="20212030"/>
<sequence length="444" mass="52080">MMELPFYALILSFIIHLQKKGFRRLISWGPLIALSLISFIVTCMVKCHLAWWPPESFWPCASMVVIMIELNIILYNFFQSSFLGPGLVEIGWKPKHLEEKIFLQYCNICLSYKVPRSHHCRKCQRCVMKMDHHCPWINNCVGHKNHANFFFFLFITPIACLHAIAILVPSTYRCFYRNYYYFYGTMNDIIVDLSSVWFIFSMMAVGMAVGVVISVGSLFVIQLKVILKNETGIETWIREKANYRKREKGEGDFIYPYNLGRWNNLLMTLNIGNWGKMDGVWWPVREDCHQYTLTVEQIQQKCEKRTRSVLFVVHRKYSGSYLPVTFGCRTCYCQPCFDEPRLKVKEGERVLVTRLRRNWLYGEKLFLSEVSHVQKKEKRQRGWFPRQCASRSSEKFDLPANPHHPQQLETHLHGDGDDAANGVDVDIERLNVVADEKFLNKKVL</sequence>
<dbReference type="GO" id="GO:0006612">
    <property type="term" value="P:protein targeting to membrane"/>
    <property type="evidence" value="ECO:0000318"/>
    <property type="project" value="GO_Central"/>
</dbReference>
<dbReference type="CTD" id="20212030"/>
<reference evidence="10 12" key="2">
    <citation type="journal article" date="2013" name="Nature">
        <title>Insights into bilaterian evolution from three spiralian genomes.</title>
        <authorList>
            <person name="Simakov O."/>
            <person name="Marletaz F."/>
            <person name="Cho S.J."/>
            <person name="Edsinger-Gonzales E."/>
            <person name="Havlak P."/>
            <person name="Hellsten U."/>
            <person name="Kuo D.H."/>
            <person name="Larsson T."/>
            <person name="Lv J."/>
            <person name="Arendt D."/>
            <person name="Savage R."/>
            <person name="Osoegawa K."/>
            <person name="de Jong P."/>
            <person name="Grimwood J."/>
            <person name="Chapman J.A."/>
            <person name="Shapiro H."/>
            <person name="Aerts A."/>
            <person name="Otillar R.P."/>
            <person name="Terry A.Y."/>
            <person name="Boore J.L."/>
            <person name="Grigoriev I.V."/>
            <person name="Lindberg D.R."/>
            <person name="Seaver E.C."/>
            <person name="Weisblat D.A."/>
            <person name="Putnam N.H."/>
            <person name="Rokhsar D.S."/>
        </authorList>
    </citation>
    <scope>NUCLEOTIDE SEQUENCE</scope>
</reference>
<comment type="catalytic activity">
    <reaction evidence="7">
        <text>L-cysteinyl-[protein] + hexadecanoyl-CoA = S-hexadecanoyl-L-cysteinyl-[protein] + CoA</text>
        <dbReference type="Rhea" id="RHEA:36683"/>
        <dbReference type="Rhea" id="RHEA-COMP:10131"/>
        <dbReference type="Rhea" id="RHEA-COMP:11032"/>
        <dbReference type="ChEBI" id="CHEBI:29950"/>
        <dbReference type="ChEBI" id="CHEBI:57287"/>
        <dbReference type="ChEBI" id="CHEBI:57379"/>
        <dbReference type="ChEBI" id="CHEBI:74151"/>
        <dbReference type="EC" id="2.3.1.225"/>
    </reaction>
</comment>
<dbReference type="eggNOG" id="KOG1314">
    <property type="taxonomic scope" value="Eukaryota"/>
</dbReference>
<keyword evidence="6 7" id="KW-0012">Acyltransferase</keyword>
<evidence type="ECO:0000256" key="5">
    <source>
        <dbReference type="ARBA" id="ARBA00023136"/>
    </source>
</evidence>
<comment type="domain">
    <text evidence="7">The DHHC domain is required for palmitoyltransferase activity.</text>
</comment>
<evidence type="ECO:0000256" key="4">
    <source>
        <dbReference type="ARBA" id="ARBA00022989"/>
    </source>
</evidence>
<gene>
    <name evidence="11" type="primary">20212030</name>
    <name evidence="10" type="ORF">HELRODRAFT_191722</name>
</gene>
<evidence type="ECO:0000256" key="2">
    <source>
        <dbReference type="ARBA" id="ARBA00022679"/>
    </source>
</evidence>
<evidence type="ECO:0000313" key="12">
    <source>
        <dbReference type="Proteomes" id="UP000015101"/>
    </source>
</evidence>
<feature type="domain" description="Palmitoyltransferase DHHC" evidence="9">
    <location>
        <begin position="102"/>
        <end position="237"/>
    </location>
</feature>
<dbReference type="HOGENOM" id="CLU_044394_0_0_1"/>
<dbReference type="InterPro" id="IPR001594">
    <property type="entry name" value="Palmitoyltrfase_DHHC"/>
</dbReference>
<dbReference type="EMBL" id="AMQM01004217">
    <property type="status" value="NOT_ANNOTATED_CDS"/>
    <property type="molecule type" value="Genomic_DNA"/>
</dbReference>
<dbReference type="PROSITE" id="PS50216">
    <property type="entry name" value="DHHC"/>
    <property type="match status" value="1"/>
</dbReference>
<dbReference type="EC" id="2.3.1.225" evidence="7"/>
<dbReference type="GO" id="GO:0019706">
    <property type="term" value="F:protein-cysteine S-palmitoyltransferase activity"/>
    <property type="evidence" value="ECO:0000318"/>
    <property type="project" value="GO_Central"/>
</dbReference>
<dbReference type="OrthoDB" id="331948at2759"/>
<dbReference type="GO" id="GO:0005783">
    <property type="term" value="C:endoplasmic reticulum"/>
    <property type="evidence" value="ECO:0000318"/>
    <property type="project" value="GO_Central"/>
</dbReference>
<dbReference type="Proteomes" id="UP000015101">
    <property type="component" value="Unassembled WGS sequence"/>
</dbReference>
<protein>
    <recommendedName>
        <fullName evidence="7">Palmitoyltransferase</fullName>
        <ecNumber evidence="7">2.3.1.225</ecNumber>
    </recommendedName>
</protein>
<evidence type="ECO:0000256" key="1">
    <source>
        <dbReference type="ARBA" id="ARBA00004141"/>
    </source>
</evidence>
<dbReference type="AlphaFoldDB" id="T1FT83"/>
<keyword evidence="3 7" id="KW-0812">Transmembrane</keyword>